<proteinExistence type="predicted"/>
<organism evidence="3 4">
    <name type="scientific">Vreelandella vilamensis</name>
    <dbReference type="NCBI Taxonomy" id="531309"/>
    <lineage>
        <taxon>Bacteria</taxon>
        <taxon>Pseudomonadati</taxon>
        <taxon>Pseudomonadota</taxon>
        <taxon>Gammaproteobacteria</taxon>
        <taxon>Oceanospirillales</taxon>
        <taxon>Halomonadaceae</taxon>
        <taxon>Vreelandella</taxon>
    </lineage>
</organism>
<dbReference type="EMBL" id="JARWAN010000019">
    <property type="protein sequence ID" value="MDR5899661.1"/>
    <property type="molecule type" value="Genomic_DNA"/>
</dbReference>
<evidence type="ECO:0000313" key="3">
    <source>
        <dbReference type="EMBL" id="MDR5899661.1"/>
    </source>
</evidence>
<accession>A0ABU1H709</accession>
<dbReference type="Gene3D" id="1.10.8.350">
    <property type="entry name" value="Bacterial muramidase"/>
    <property type="match status" value="1"/>
</dbReference>
<evidence type="ECO:0000259" key="2">
    <source>
        <dbReference type="Pfam" id="PF13406"/>
    </source>
</evidence>
<evidence type="ECO:0000313" key="4">
    <source>
        <dbReference type="Proteomes" id="UP001254564"/>
    </source>
</evidence>
<gene>
    <name evidence="3" type="primary">mltB</name>
    <name evidence="3" type="ORF">QC823_11765</name>
</gene>
<keyword evidence="1" id="KW-0732">Signal</keyword>
<dbReference type="PANTHER" id="PTHR30163:SF9">
    <property type="entry name" value="MEMBRANE-BOUND LYTIC MUREIN TRANSGLYCOSYLASE B"/>
    <property type="match status" value="1"/>
</dbReference>
<dbReference type="CDD" id="cd13399">
    <property type="entry name" value="Slt35-like"/>
    <property type="match status" value="1"/>
</dbReference>
<dbReference type="InterPro" id="IPR011757">
    <property type="entry name" value="Lytic_transglycosylase_MltB"/>
</dbReference>
<dbReference type="NCBIfam" id="TIGR02282">
    <property type="entry name" value="MltB"/>
    <property type="match status" value="1"/>
</dbReference>
<dbReference type="InterPro" id="IPR023346">
    <property type="entry name" value="Lysozyme-like_dom_sf"/>
</dbReference>
<protein>
    <submittedName>
        <fullName evidence="3">Lytic murein transglycosylase B</fullName>
    </submittedName>
</protein>
<reference evidence="3 4" key="1">
    <citation type="submission" date="2023-04" db="EMBL/GenBank/DDBJ databases">
        <title>A long-awaited taxogenomic arrangement of the family Halomonadaceae.</title>
        <authorList>
            <person name="De La Haba R."/>
            <person name="Chuvochina M."/>
            <person name="Wittouck S."/>
            <person name="Arahal D.R."/>
            <person name="Sanchez-Porro C."/>
            <person name="Hugenholtz P."/>
            <person name="Ventosa A."/>
        </authorList>
    </citation>
    <scope>NUCLEOTIDE SEQUENCE [LARGE SCALE GENOMIC DNA]</scope>
    <source>
        <strain evidence="3 4">DSM 21020</strain>
    </source>
</reference>
<feature type="domain" description="Transglycosylase SLT" evidence="2">
    <location>
        <begin position="44"/>
        <end position="344"/>
    </location>
</feature>
<feature type="chain" id="PRO_5045645867" evidence="1">
    <location>
        <begin position="28"/>
        <end position="358"/>
    </location>
</feature>
<evidence type="ECO:0000256" key="1">
    <source>
        <dbReference type="SAM" id="SignalP"/>
    </source>
</evidence>
<dbReference type="Gene3D" id="1.10.530.10">
    <property type="match status" value="1"/>
</dbReference>
<name>A0ABU1H709_9GAMM</name>
<comment type="caution">
    <text evidence="3">The sequence shown here is derived from an EMBL/GenBank/DDBJ whole genome shotgun (WGS) entry which is preliminary data.</text>
</comment>
<dbReference type="RefSeq" id="WP_309656541.1">
    <property type="nucleotide sequence ID" value="NZ_JARWAN010000019.1"/>
</dbReference>
<dbReference type="PANTHER" id="PTHR30163">
    <property type="entry name" value="MEMBRANE-BOUND LYTIC MUREIN TRANSGLYCOSYLASE B"/>
    <property type="match status" value="1"/>
</dbReference>
<sequence>MKTASKQRAKRFVVSMTIAGWVVGVSAATNMAVAQGFDPRVNADTEALVEELVEQGLPAEWLTQTLERATLRQEVLDAMAGAAERRLEWHEYRDIFLTAQRIEEGVAFMRQHQKTLARAEAEYGVPPEVITAIIGVETYYGRYKGRHRVLDSLATLAFHHPQRGAFFRGELAAFLRIAHEQDVDPAELTGSYAGAMGFPQFIPTSYQAYAVDFDEDGQRDLWNNPVDAIGSVANYFAEHGWQAGAPIYQRADMSPKGDNDQMSTMFNQTSAPSYTLAQAQRAGLIPVGENAKAISSLQDMPIVPLRLTLEDGSQAYYLGGFNFYVITRYNHSHLYAMAVAELAEAIAQAHKTQQEGER</sequence>
<feature type="signal peptide" evidence="1">
    <location>
        <begin position="1"/>
        <end position="27"/>
    </location>
</feature>
<keyword evidence="4" id="KW-1185">Reference proteome</keyword>
<dbReference type="SUPFAM" id="SSF53955">
    <property type="entry name" value="Lysozyme-like"/>
    <property type="match status" value="1"/>
</dbReference>
<dbReference type="Proteomes" id="UP001254564">
    <property type="component" value="Unassembled WGS sequence"/>
</dbReference>
<dbReference type="InterPro" id="IPR031304">
    <property type="entry name" value="SLT_2"/>
</dbReference>
<dbReference type="InterPro" id="IPR043426">
    <property type="entry name" value="MltB-like"/>
</dbReference>
<dbReference type="Pfam" id="PF13406">
    <property type="entry name" value="SLT_2"/>
    <property type="match status" value="1"/>
</dbReference>